<organism evidence="2 3">
    <name type="scientific">Streptomyces violaceusniger</name>
    <dbReference type="NCBI Taxonomy" id="68280"/>
    <lineage>
        <taxon>Bacteria</taxon>
        <taxon>Bacillati</taxon>
        <taxon>Actinomycetota</taxon>
        <taxon>Actinomycetes</taxon>
        <taxon>Kitasatosporales</taxon>
        <taxon>Streptomycetaceae</taxon>
        <taxon>Streptomyces</taxon>
        <taxon>Streptomyces violaceusniger group</taxon>
    </lineage>
</organism>
<comment type="caution">
    <text evidence="2">The sequence shown here is derived from an EMBL/GenBank/DDBJ whole genome shotgun (WGS) entry which is preliminary data.</text>
</comment>
<name>A0A4D4KUN7_STRVO</name>
<protein>
    <submittedName>
        <fullName evidence="2">Uncharacterized protein</fullName>
    </submittedName>
</protein>
<evidence type="ECO:0000256" key="1">
    <source>
        <dbReference type="SAM" id="MobiDB-lite"/>
    </source>
</evidence>
<sequence length="94" mass="10028">MSSTTETMSVNVLRKDIRGDSDNRRLALAVDTGMIHHSWAGLRKEAPTPGARPPGVVPVRRVTFTYAGSRGPGDRKRGPPLMNAAPGHARDGAV</sequence>
<dbReference type="Proteomes" id="UP000301309">
    <property type="component" value="Unassembled WGS sequence"/>
</dbReference>
<feature type="region of interest" description="Disordered" evidence="1">
    <location>
        <begin position="66"/>
        <end position="94"/>
    </location>
</feature>
<evidence type="ECO:0000313" key="3">
    <source>
        <dbReference type="Proteomes" id="UP000301309"/>
    </source>
</evidence>
<keyword evidence="3" id="KW-1185">Reference proteome</keyword>
<reference evidence="2 3" key="1">
    <citation type="journal article" date="2020" name="Int. J. Syst. Evol. Microbiol.">
        <title>Reclassification of Streptomyces castelarensis and Streptomyces sporoclivatus as later heterotypic synonyms of Streptomyces antimycoticus.</title>
        <authorList>
            <person name="Komaki H."/>
            <person name="Tamura T."/>
        </authorList>
    </citation>
    <scope>NUCLEOTIDE SEQUENCE [LARGE SCALE GENOMIC DNA]</scope>
    <source>
        <strain evidence="2 3">NBRC 13459</strain>
    </source>
</reference>
<evidence type="ECO:0000313" key="2">
    <source>
        <dbReference type="EMBL" id="GDY51874.1"/>
    </source>
</evidence>
<accession>A0A4D4KUN7</accession>
<gene>
    <name evidence="2" type="ORF">SVIO_024970</name>
</gene>
<dbReference type="AlphaFoldDB" id="A0A4D4KUN7"/>
<proteinExistence type="predicted"/>
<dbReference type="EMBL" id="BJHW01000001">
    <property type="protein sequence ID" value="GDY51874.1"/>
    <property type="molecule type" value="Genomic_DNA"/>
</dbReference>